<evidence type="ECO:0000313" key="9">
    <source>
        <dbReference type="EMBL" id="GGA99392.1"/>
    </source>
</evidence>
<dbReference type="SUPFAM" id="SSF54752">
    <property type="entry name" value="RecA protein, C-terminal domain"/>
    <property type="match status" value="1"/>
</dbReference>
<feature type="compositionally biased region" description="Low complexity" evidence="7">
    <location>
        <begin position="97"/>
        <end position="113"/>
    </location>
</feature>
<protein>
    <recommendedName>
        <fullName evidence="2">Protein RecA</fullName>
    </recommendedName>
</protein>
<reference evidence="10" key="1">
    <citation type="journal article" date="2019" name="Int. J. Syst. Evol. Microbiol.">
        <title>The Global Catalogue of Microorganisms (GCM) 10K type strain sequencing project: providing services to taxonomists for standard genome sequencing and annotation.</title>
        <authorList>
            <consortium name="The Broad Institute Genomics Platform"/>
            <consortium name="The Broad Institute Genome Sequencing Center for Infectious Disease"/>
            <person name="Wu L."/>
            <person name="Ma J."/>
        </authorList>
    </citation>
    <scope>NUCLEOTIDE SEQUENCE [LARGE SCALE GENOMIC DNA]</scope>
    <source>
        <strain evidence="10">CGMCC 1.10131</strain>
    </source>
</reference>
<keyword evidence="4" id="KW-0067">ATP-binding</keyword>
<comment type="similarity">
    <text evidence="1">Belongs to the RecA family.</text>
</comment>
<evidence type="ECO:0000256" key="2">
    <source>
        <dbReference type="ARBA" id="ARBA00015553"/>
    </source>
</evidence>
<dbReference type="InterPro" id="IPR049428">
    <property type="entry name" value="RecA-like_N"/>
</dbReference>
<keyword evidence="10" id="KW-1185">Reference proteome</keyword>
<evidence type="ECO:0000256" key="6">
    <source>
        <dbReference type="ARBA" id="ARBA00023172"/>
    </source>
</evidence>
<comment type="caution">
    <text evidence="9">The sequence shown here is derived from an EMBL/GenBank/DDBJ whole genome shotgun (WGS) entry which is preliminary data.</text>
</comment>
<sequence>MVGNETRVKVVKNKIAPPFKQAEFQIMYGEGFNRYGELIDLGVKEKLVDKAGAWFSYKGNKIGQGKANASNYLKEHPEVAQEIEMTIRHNLLNSNSAEPEQAAPADAPVDQEA</sequence>
<dbReference type="PANTHER" id="PTHR45900">
    <property type="entry name" value="RECA"/>
    <property type="match status" value="1"/>
</dbReference>
<dbReference type="InterPro" id="IPR020587">
    <property type="entry name" value="RecA_monomer-monomer_interface"/>
</dbReference>
<dbReference type="PROSITE" id="PS50163">
    <property type="entry name" value="RECA_3"/>
    <property type="match status" value="1"/>
</dbReference>
<evidence type="ECO:0000256" key="1">
    <source>
        <dbReference type="ARBA" id="ARBA00009391"/>
    </source>
</evidence>
<dbReference type="Gene3D" id="3.30.250.10">
    <property type="entry name" value="RecA protein, C-terminal domain"/>
    <property type="match status" value="1"/>
</dbReference>
<proteinExistence type="inferred from homology"/>
<dbReference type="InterPro" id="IPR013765">
    <property type="entry name" value="DNA_recomb/repair_RecA"/>
</dbReference>
<name>A0ABQ1I044_9ALTE</name>
<evidence type="ECO:0000313" key="10">
    <source>
        <dbReference type="Proteomes" id="UP000651977"/>
    </source>
</evidence>
<keyword evidence="6" id="KW-0233">DNA recombination</keyword>
<dbReference type="PRINTS" id="PR00142">
    <property type="entry name" value="RECA"/>
</dbReference>
<dbReference type="InterPro" id="IPR023400">
    <property type="entry name" value="RecA_C_sf"/>
</dbReference>
<gene>
    <name evidence="9" type="ORF">GCM10007414_10530</name>
</gene>
<accession>A0ABQ1I044</accession>
<evidence type="ECO:0000256" key="5">
    <source>
        <dbReference type="ARBA" id="ARBA00023125"/>
    </source>
</evidence>
<dbReference type="EMBL" id="BMDY01000005">
    <property type="protein sequence ID" value="GGA99392.1"/>
    <property type="molecule type" value="Genomic_DNA"/>
</dbReference>
<dbReference type="InterPro" id="IPR027417">
    <property type="entry name" value="P-loop_NTPase"/>
</dbReference>
<evidence type="ECO:0000256" key="4">
    <source>
        <dbReference type="ARBA" id="ARBA00022840"/>
    </source>
</evidence>
<dbReference type="Gene3D" id="3.40.50.300">
    <property type="entry name" value="P-loop containing nucleotide triphosphate hydrolases"/>
    <property type="match status" value="1"/>
</dbReference>
<keyword evidence="5" id="KW-0238">DNA-binding</keyword>
<organism evidence="9 10">
    <name type="scientific">Agarivorans gilvus</name>
    <dbReference type="NCBI Taxonomy" id="680279"/>
    <lineage>
        <taxon>Bacteria</taxon>
        <taxon>Pseudomonadati</taxon>
        <taxon>Pseudomonadota</taxon>
        <taxon>Gammaproteobacteria</taxon>
        <taxon>Alteromonadales</taxon>
        <taxon>Alteromonadaceae</taxon>
        <taxon>Agarivorans</taxon>
    </lineage>
</organism>
<evidence type="ECO:0000256" key="7">
    <source>
        <dbReference type="SAM" id="MobiDB-lite"/>
    </source>
</evidence>
<evidence type="ECO:0000256" key="3">
    <source>
        <dbReference type="ARBA" id="ARBA00022741"/>
    </source>
</evidence>
<feature type="region of interest" description="Disordered" evidence="7">
    <location>
        <begin position="92"/>
        <end position="113"/>
    </location>
</feature>
<dbReference type="PANTHER" id="PTHR45900:SF1">
    <property type="entry name" value="MITOCHONDRIAL DNA REPAIR PROTEIN RECA HOMOLOG-RELATED"/>
    <property type="match status" value="1"/>
</dbReference>
<dbReference type="Pfam" id="PF00154">
    <property type="entry name" value="RecA_N"/>
    <property type="match status" value="1"/>
</dbReference>
<dbReference type="Pfam" id="PF21096">
    <property type="entry name" value="RecA_C"/>
    <property type="match status" value="1"/>
</dbReference>
<dbReference type="InterPro" id="IPR049261">
    <property type="entry name" value="RecA-like_C"/>
</dbReference>
<dbReference type="Proteomes" id="UP000651977">
    <property type="component" value="Unassembled WGS sequence"/>
</dbReference>
<keyword evidence="3" id="KW-0547">Nucleotide-binding</keyword>
<evidence type="ECO:0000259" key="8">
    <source>
        <dbReference type="PROSITE" id="PS50163"/>
    </source>
</evidence>
<feature type="domain" description="RecA family profile 2" evidence="8">
    <location>
        <begin position="1"/>
        <end position="37"/>
    </location>
</feature>